<accession>A0A0K0FGI9</accession>
<organism evidence="2 3">
    <name type="scientific">Strongyloides venezuelensis</name>
    <name type="common">Threadworm</name>
    <dbReference type="NCBI Taxonomy" id="75913"/>
    <lineage>
        <taxon>Eukaryota</taxon>
        <taxon>Metazoa</taxon>
        <taxon>Ecdysozoa</taxon>
        <taxon>Nematoda</taxon>
        <taxon>Chromadorea</taxon>
        <taxon>Rhabditida</taxon>
        <taxon>Tylenchina</taxon>
        <taxon>Panagrolaimomorpha</taxon>
        <taxon>Strongyloidoidea</taxon>
        <taxon>Strongyloididae</taxon>
        <taxon>Strongyloides</taxon>
    </lineage>
</organism>
<evidence type="ECO:0000256" key="1">
    <source>
        <dbReference type="SAM" id="SignalP"/>
    </source>
</evidence>
<feature type="chain" id="PRO_5005329926" evidence="1">
    <location>
        <begin position="21"/>
        <end position="133"/>
    </location>
</feature>
<dbReference type="WBParaSite" id="SVE_0799200.1">
    <property type="protein sequence ID" value="SVE_0799200.1"/>
    <property type="gene ID" value="SVE_0799200"/>
</dbReference>
<protein>
    <submittedName>
        <fullName evidence="3">ZP domain-containing protein</fullName>
    </submittedName>
</protein>
<evidence type="ECO:0000313" key="3">
    <source>
        <dbReference type="WBParaSite" id="SVE_0799200.1"/>
    </source>
</evidence>
<keyword evidence="1" id="KW-0732">Signal</keyword>
<reference evidence="2" key="1">
    <citation type="submission" date="2014-07" db="EMBL/GenBank/DDBJ databases">
        <authorList>
            <person name="Martin A.A"/>
            <person name="De Silva N."/>
        </authorList>
    </citation>
    <scope>NUCLEOTIDE SEQUENCE</scope>
</reference>
<dbReference type="Proteomes" id="UP000035680">
    <property type="component" value="Unassembled WGS sequence"/>
</dbReference>
<sequence>MKVFITLTLFLIDVIFETFGYNAEPPAFNVYVHVKPKCLSSKEEVYATVYTLEYPPHHIDVTCNGYYSNLGPYVMRKVDIPGTTLTFDHKESDQKERRKYNVSKDCELNLFQRSVFFYTYSIYNFFCDESKLK</sequence>
<name>A0A0K0FGI9_STRVS</name>
<dbReference type="AlphaFoldDB" id="A0A0K0FGI9"/>
<reference evidence="3" key="2">
    <citation type="submission" date="2015-08" db="UniProtKB">
        <authorList>
            <consortium name="WormBaseParasite"/>
        </authorList>
    </citation>
    <scope>IDENTIFICATION</scope>
</reference>
<proteinExistence type="predicted"/>
<keyword evidence="2" id="KW-1185">Reference proteome</keyword>
<feature type="signal peptide" evidence="1">
    <location>
        <begin position="1"/>
        <end position="20"/>
    </location>
</feature>
<evidence type="ECO:0000313" key="2">
    <source>
        <dbReference type="Proteomes" id="UP000035680"/>
    </source>
</evidence>